<proteinExistence type="predicted"/>
<accession>A0ABY8U7G7</accession>
<reference evidence="2 3" key="1">
    <citation type="submission" date="2023-05" db="EMBL/GenBank/DDBJ databases">
        <title>A 100% complete, gapless, phased diploid assembly of the Scenedesmus obliquus UTEX 3031 genome.</title>
        <authorList>
            <person name="Biondi T.C."/>
            <person name="Hanschen E.R."/>
            <person name="Kwon T."/>
            <person name="Eng W."/>
            <person name="Kruse C.P.S."/>
            <person name="Koehler S.I."/>
            <person name="Kunde Y."/>
            <person name="Gleasner C.D."/>
            <person name="You Mak K.T."/>
            <person name="Polle J."/>
            <person name="Hovde B.T."/>
            <person name="Starkenburg S.R."/>
        </authorList>
    </citation>
    <scope>NUCLEOTIDE SEQUENCE [LARGE SCALE GENOMIC DNA]</scope>
    <source>
        <strain evidence="2 3">DOE0152z</strain>
    </source>
</reference>
<name>A0ABY8U7G7_TETOB</name>
<organism evidence="2 3">
    <name type="scientific">Tetradesmus obliquus</name>
    <name type="common">Green alga</name>
    <name type="synonym">Acutodesmus obliquus</name>
    <dbReference type="NCBI Taxonomy" id="3088"/>
    <lineage>
        <taxon>Eukaryota</taxon>
        <taxon>Viridiplantae</taxon>
        <taxon>Chlorophyta</taxon>
        <taxon>core chlorophytes</taxon>
        <taxon>Chlorophyceae</taxon>
        <taxon>CS clade</taxon>
        <taxon>Sphaeropleales</taxon>
        <taxon>Scenedesmaceae</taxon>
        <taxon>Tetradesmus</taxon>
    </lineage>
</organism>
<dbReference type="EMBL" id="CP126215">
    <property type="protein sequence ID" value="WIA17392.1"/>
    <property type="molecule type" value="Genomic_DNA"/>
</dbReference>
<keyword evidence="3" id="KW-1185">Reference proteome</keyword>
<protein>
    <submittedName>
        <fullName evidence="2">Uncharacterized protein</fullName>
    </submittedName>
</protein>
<evidence type="ECO:0000313" key="2">
    <source>
        <dbReference type="EMBL" id="WIA17392.1"/>
    </source>
</evidence>
<gene>
    <name evidence="2" type="ORF">OEZ85_014250</name>
</gene>
<feature type="region of interest" description="Disordered" evidence="1">
    <location>
        <begin position="93"/>
        <end position="131"/>
    </location>
</feature>
<evidence type="ECO:0000313" key="3">
    <source>
        <dbReference type="Proteomes" id="UP001244341"/>
    </source>
</evidence>
<dbReference type="Proteomes" id="UP001244341">
    <property type="component" value="Chromosome 8b"/>
</dbReference>
<sequence length="131" mass="14298">MDDDCWFVLSLRLARLKDLRIKATDASGAQLDQATICVPYCPGKKAIGSISSFLRQLTCLDLPDVRLHELGAELKALGSLKSLRMLGLWEENSGKPGSAAQHAATRKELGLPGPLGVEDAQQWLTRPDEGW</sequence>
<evidence type="ECO:0000256" key="1">
    <source>
        <dbReference type="SAM" id="MobiDB-lite"/>
    </source>
</evidence>